<evidence type="ECO:0000313" key="2">
    <source>
        <dbReference type="EMBL" id="MCP1373971.1"/>
    </source>
</evidence>
<dbReference type="RefSeq" id="WP_253565817.1">
    <property type="nucleotide sequence ID" value="NZ_JAMZEK010000002.1"/>
</dbReference>
<protein>
    <submittedName>
        <fullName evidence="2">DUF3011 domain-containing protein</fullName>
    </submittedName>
</protein>
<name>A0ABT1F9C1_9GAMM</name>
<accession>A0ABT1F9C1</accession>
<evidence type="ECO:0000256" key="1">
    <source>
        <dbReference type="SAM" id="MobiDB-lite"/>
    </source>
</evidence>
<gene>
    <name evidence="2" type="ORF">NC595_07835</name>
</gene>
<dbReference type="Pfam" id="PF11218">
    <property type="entry name" value="DUF3011"/>
    <property type="match status" value="1"/>
</dbReference>
<feature type="region of interest" description="Disordered" evidence="1">
    <location>
        <begin position="101"/>
        <end position="123"/>
    </location>
</feature>
<keyword evidence="3" id="KW-1185">Reference proteome</keyword>
<reference evidence="2 3" key="1">
    <citation type="submission" date="2022-06" db="EMBL/GenBank/DDBJ databases">
        <title>Dyella sp. Sa strain:Sa Genome sequencing.</title>
        <authorList>
            <person name="Park S."/>
        </authorList>
    </citation>
    <scope>NUCLEOTIDE SEQUENCE [LARGE SCALE GENOMIC DNA]</scope>
    <source>
        <strain evidence="2 3">Sa</strain>
    </source>
</reference>
<sequence length="198" mass="22857">MRISLAAFGGLALAIAILPLSFPGPVEARQGWNDPVRCNSQDGRYARCVMPWRNARLLRQESRADCIRGQSWGVDRGVLWVDRGCRGLFVAADRGYGDRDDGGWRDGDDRDRRHHRDDDDRGGWRPGHDWDRDIRLQCDSNGRHYQMCRVDTGWHGRARLVRQLSSSRCTEGYSWGYNRAGVWVDHGCRGQFVVERRW</sequence>
<dbReference type="EMBL" id="JAMZEK010000002">
    <property type="protein sequence ID" value="MCP1373971.1"/>
    <property type="molecule type" value="Genomic_DNA"/>
</dbReference>
<dbReference type="Proteomes" id="UP001204615">
    <property type="component" value="Unassembled WGS sequence"/>
</dbReference>
<comment type="caution">
    <text evidence="2">The sequence shown here is derived from an EMBL/GenBank/DDBJ whole genome shotgun (WGS) entry which is preliminary data.</text>
</comment>
<dbReference type="InterPro" id="IPR021381">
    <property type="entry name" value="DUF3011"/>
</dbReference>
<organism evidence="2 3">
    <name type="scientific">Dyella lutea</name>
    <dbReference type="NCBI Taxonomy" id="2950441"/>
    <lineage>
        <taxon>Bacteria</taxon>
        <taxon>Pseudomonadati</taxon>
        <taxon>Pseudomonadota</taxon>
        <taxon>Gammaproteobacteria</taxon>
        <taxon>Lysobacterales</taxon>
        <taxon>Rhodanobacteraceae</taxon>
        <taxon>Dyella</taxon>
    </lineage>
</organism>
<proteinExistence type="predicted"/>
<evidence type="ECO:0000313" key="3">
    <source>
        <dbReference type="Proteomes" id="UP001204615"/>
    </source>
</evidence>